<proteinExistence type="predicted"/>
<keyword evidence="1" id="KW-0472">Membrane</keyword>
<name>A0AAV4LYW1_BABCB</name>
<accession>A0AAV4LYW1</accession>
<comment type="caution">
    <text evidence="2">The sequence shown here is derived from an EMBL/GenBank/DDBJ whole genome shotgun (WGS) entry which is preliminary data.</text>
</comment>
<gene>
    <name evidence="2" type="ORF">BcabD6B2_42500</name>
</gene>
<keyword evidence="1" id="KW-1133">Transmembrane helix</keyword>
<dbReference type="GeneID" id="94196296"/>
<dbReference type="InterPro" id="IPR024751">
    <property type="entry name" value="VESA1"/>
</dbReference>
<evidence type="ECO:0000313" key="3">
    <source>
        <dbReference type="Proteomes" id="UP001497744"/>
    </source>
</evidence>
<dbReference type="RefSeq" id="XP_067716884.1">
    <property type="nucleotide sequence ID" value="XM_067860783.1"/>
</dbReference>
<protein>
    <submittedName>
        <fullName evidence="2">Extracellular matrix-binding ebh</fullName>
    </submittedName>
</protein>
<dbReference type="Proteomes" id="UP001497744">
    <property type="component" value="Unassembled WGS sequence"/>
</dbReference>
<reference evidence="2 3" key="1">
    <citation type="submission" date="2021-06" db="EMBL/GenBank/DDBJ databases">
        <title>Genome sequence of Babesia caballi.</title>
        <authorList>
            <person name="Yamagishi J."/>
            <person name="Kidaka T."/>
            <person name="Ochi A."/>
        </authorList>
    </citation>
    <scope>NUCLEOTIDE SEQUENCE [LARGE SCALE GENOMIC DNA]</scope>
    <source>
        <strain evidence="2">USDA-D6B2</strain>
    </source>
</reference>
<organism evidence="2 3">
    <name type="scientific">Babesia caballi</name>
    <dbReference type="NCBI Taxonomy" id="5871"/>
    <lineage>
        <taxon>Eukaryota</taxon>
        <taxon>Sar</taxon>
        <taxon>Alveolata</taxon>
        <taxon>Apicomplexa</taxon>
        <taxon>Aconoidasida</taxon>
        <taxon>Piroplasmida</taxon>
        <taxon>Babesiidae</taxon>
        <taxon>Babesia</taxon>
    </lineage>
</organism>
<keyword evidence="3" id="KW-1185">Reference proteome</keyword>
<dbReference type="Pfam" id="PF12785">
    <property type="entry name" value="VESA1_N"/>
    <property type="match status" value="1"/>
</dbReference>
<sequence>MVVTGQKSLTEPPTNLKEAIDWVIQIKIKNNTDDLAKALQELLKEDGSEVAMKVLHKYRLVSESVIKGLEDQKAKSYFTYTALNNLSQGLKPFVTGSQANINSAGVDNVGEWVLKVKGNAVSTLITSLTTGLGNFKKAILQDSNTSSYQSATAWNSLTDSEKRDCAAILLGVMPVVYVGLTYLYWQCEGKGGWATKNLSQDEDLKQFLVAFGYADKDLETSKTGGTIATQLQTAFSGEFNKAYTATQPPPQNTSPSYPTFLKALQDKAPKPTPSTSSPLTSLYLLSYYYITNFLYDVQSSSPAKPSFLGHSGTAALAGGAYSLNLGGLGTFEAIDWILRVTGKDGQVPSGASRAITELSKQVQNLLQGVEESESKLSAEFTKVKQALNTDSGSSLITKLAEGLQQFVGYEGGMLSNTTPKLTGGGILPANVAKYQVCNAVLNFVIRFLEGLLGINGLESLNKEDVKTVIVKLRKCVGTGQVPRGFGTLVEGIGNKVDSIGKKVLKNTQGKLKEVFDEFKKVSDKCTGHDVSGPKVEGNELDKFLNAVDLTLHSNNSVYFKTYCEKLGELLKNDEFKNNANKDGPALSYGLLQTNITGVTAATTNLNNEIRNINNTPGKANLIPNAAVFSAVRDAATAFIAEIKEPTKYTSHYDKHKNPEADWGRVNAASPPLSSSAFTYASFAAELQKKVGENVGHLPTECPLSALYHGASCYFRCQQITNAKSASGAPKTIREMLYFLAALQFSSAYDEMEGHIDTVLNNPLNVADSTQKDRDNKLSAENMKEYLRASCSLSSAVLGTLQGGDGPKNSEPWLHELFCNSAYHSVIRRRFGKDINKSLGGKTFFTHICPTGCTTDGHSSGTHDKVPCEHNGCGKRPMKPSPLQAFLTDKLEGFSRRHPSDQSSHLATCSGYMCHVPMGFNPNDLRAAPGGNTQGSHISLALGSFCGGFNTPLRQLCEKLGCLTKRTPRTLGDLFGFMWHLNGQLFHKAEIMQSLKGALNQKANDIESAISKLKALWKMRPSLSSPETSGVVQSLEAMAPSIPFLYQLFMAEESTFLPITFFNLRQHCHRYKSGKLIHDSYSSNKCSNSPADLHSLYRNLGTKRSGGTDPYEACRNGNCGPYLYPLTHTDGATYIPVLASAYLSWLLYLSEDFEAGLRDILERFKGLECTKCKTSCHSDSTGSASCSCPSIVECSGVLPLLYFNGFSFGNAYSLKGGMQGTDPMKRKCQKFHDQLNAVLAQNENTPLFKLLTTIDDFLYLFRFYFFYNLSAFWVIYLTPQTHLITHGPTPCPPHLEHASTHH</sequence>
<dbReference type="EMBL" id="BPLF01000003">
    <property type="protein sequence ID" value="GIX64815.1"/>
    <property type="molecule type" value="Genomic_DNA"/>
</dbReference>
<evidence type="ECO:0000256" key="1">
    <source>
        <dbReference type="SAM" id="Phobius"/>
    </source>
</evidence>
<feature type="transmembrane region" description="Helical" evidence="1">
    <location>
        <begin position="1256"/>
        <end position="1276"/>
    </location>
</feature>
<keyword evidence="1" id="KW-0812">Transmembrane</keyword>
<evidence type="ECO:0000313" key="2">
    <source>
        <dbReference type="EMBL" id="GIX64815.1"/>
    </source>
</evidence>